<dbReference type="Pfam" id="PF07596">
    <property type="entry name" value="SBP_bac_10"/>
    <property type="match status" value="1"/>
</dbReference>
<dbReference type="NCBIfam" id="TIGR04294">
    <property type="entry name" value="pre_pil_HX9DG"/>
    <property type="match status" value="1"/>
</dbReference>
<dbReference type="PANTHER" id="PTHR30093">
    <property type="entry name" value="GENERAL SECRETION PATHWAY PROTEIN G"/>
    <property type="match status" value="1"/>
</dbReference>
<feature type="domain" description="DUF1559" evidence="1">
    <location>
        <begin position="34"/>
        <end position="318"/>
    </location>
</feature>
<dbReference type="Pfam" id="PF07963">
    <property type="entry name" value="N_methyl"/>
    <property type="match status" value="1"/>
</dbReference>
<dbReference type="AlphaFoldDB" id="A0A517M517"/>
<name>A0A517M517_9BACT</name>
<dbReference type="SUPFAM" id="SSF54523">
    <property type="entry name" value="Pili subunits"/>
    <property type="match status" value="1"/>
</dbReference>
<dbReference type="OrthoDB" id="241541at2"/>
<dbReference type="RefSeq" id="WP_145347891.1">
    <property type="nucleotide sequence ID" value="NZ_CP036261.1"/>
</dbReference>
<evidence type="ECO:0000313" key="3">
    <source>
        <dbReference type="Proteomes" id="UP000319557"/>
    </source>
</evidence>
<dbReference type="InterPro" id="IPR011453">
    <property type="entry name" value="DUF1559"/>
</dbReference>
<gene>
    <name evidence="2" type="ORF">EC9_41730</name>
</gene>
<dbReference type="InterPro" id="IPR012902">
    <property type="entry name" value="N_methyl_site"/>
</dbReference>
<proteinExistence type="predicted"/>
<sequence length="351" mass="37456">MYPLRKRRGFTLVELLVVIAIIGILVGLLLPAVQAAREAARRMQCGNNLKQLGLAYHNYHDTYNALPWMRGLSNTGGRNDSPIGNEETIGGTVGLLPYLEQSALYDIISSNWTTGAATQPFGPPRDFFYYTPWTMNIPALRCPSAPEGLAYGSAEGRLNYAINLGDMIANSHANTNTRGMFGRRTNTKFRDVVDGTSNTLLIADRANAVDAIEVRGLAANNVGSLNTNPSLCLAKAAGGLYLSGVSVQSSRPMGGLWHHGFSTFCGFQTVLPPNSPSCLNDNWGDSWGLTAASSYHPGGISAALVDGSVRFIAETIDTGDTTLPEATSGPSPYGVWGALGTRHGRETIGVF</sequence>
<dbReference type="Gene3D" id="3.30.700.10">
    <property type="entry name" value="Glycoprotein, Type 4 Pilin"/>
    <property type="match status" value="1"/>
</dbReference>
<dbReference type="Proteomes" id="UP000319557">
    <property type="component" value="Chromosome"/>
</dbReference>
<protein>
    <submittedName>
        <fullName evidence="2">Putative major pilin subunit</fullName>
    </submittedName>
</protein>
<evidence type="ECO:0000313" key="2">
    <source>
        <dbReference type="EMBL" id="QDS89971.1"/>
    </source>
</evidence>
<dbReference type="InterPro" id="IPR027558">
    <property type="entry name" value="Pre_pil_HX9DG_C"/>
</dbReference>
<reference evidence="2 3" key="1">
    <citation type="submission" date="2019-02" db="EMBL/GenBank/DDBJ databases">
        <title>Deep-cultivation of Planctomycetes and their phenomic and genomic characterization uncovers novel biology.</title>
        <authorList>
            <person name="Wiegand S."/>
            <person name="Jogler M."/>
            <person name="Boedeker C."/>
            <person name="Pinto D."/>
            <person name="Vollmers J."/>
            <person name="Rivas-Marin E."/>
            <person name="Kohn T."/>
            <person name="Peeters S.H."/>
            <person name="Heuer A."/>
            <person name="Rast P."/>
            <person name="Oberbeckmann S."/>
            <person name="Bunk B."/>
            <person name="Jeske O."/>
            <person name="Meyerdierks A."/>
            <person name="Storesund J.E."/>
            <person name="Kallscheuer N."/>
            <person name="Luecker S."/>
            <person name="Lage O.M."/>
            <person name="Pohl T."/>
            <person name="Merkel B.J."/>
            <person name="Hornburger P."/>
            <person name="Mueller R.-W."/>
            <person name="Bruemmer F."/>
            <person name="Labrenz M."/>
            <person name="Spormann A.M."/>
            <person name="Op den Camp H."/>
            <person name="Overmann J."/>
            <person name="Amann R."/>
            <person name="Jetten M.S.M."/>
            <person name="Mascher T."/>
            <person name="Medema M.H."/>
            <person name="Devos D.P."/>
            <person name="Kaster A.-K."/>
            <person name="Ovreas L."/>
            <person name="Rohde M."/>
            <person name="Galperin M.Y."/>
            <person name="Jogler C."/>
        </authorList>
    </citation>
    <scope>NUCLEOTIDE SEQUENCE [LARGE SCALE GENOMIC DNA]</scope>
    <source>
        <strain evidence="2 3">EC9</strain>
    </source>
</reference>
<evidence type="ECO:0000259" key="1">
    <source>
        <dbReference type="Pfam" id="PF07596"/>
    </source>
</evidence>
<keyword evidence="3" id="KW-1185">Reference proteome</keyword>
<accession>A0A517M517</accession>
<dbReference type="PROSITE" id="PS00409">
    <property type="entry name" value="PROKAR_NTER_METHYL"/>
    <property type="match status" value="1"/>
</dbReference>
<dbReference type="PANTHER" id="PTHR30093:SF2">
    <property type="entry name" value="TYPE II SECRETION SYSTEM PROTEIN H"/>
    <property type="match status" value="1"/>
</dbReference>
<dbReference type="EMBL" id="CP036261">
    <property type="protein sequence ID" value="QDS89971.1"/>
    <property type="molecule type" value="Genomic_DNA"/>
</dbReference>
<dbReference type="InterPro" id="IPR045584">
    <property type="entry name" value="Pilin-like"/>
</dbReference>
<dbReference type="NCBIfam" id="TIGR02532">
    <property type="entry name" value="IV_pilin_GFxxxE"/>
    <property type="match status" value="1"/>
</dbReference>
<organism evidence="2 3">
    <name type="scientific">Rosistilla ulvae</name>
    <dbReference type="NCBI Taxonomy" id="1930277"/>
    <lineage>
        <taxon>Bacteria</taxon>
        <taxon>Pseudomonadati</taxon>
        <taxon>Planctomycetota</taxon>
        <taxon>Planctomycetia</taxon>
        <taxon>Pirellulales</taxon>
        <taxon>Pirellulaceae</taxon>
        <taxon>Rosistilla</taxon>
    </lineage>
</organism>
<dbReference type="KEGG" id="ruv:EC9_41730"/>